<dbReference type="Proteomes" id="UP001154282">
    <property type="component" value="Unassembled WGS sequence"/>
</dbReference>
<dbReference type="GO" id="GO:0009723">
    <property type="term" value="P:response to ethylene"/>
    <property type="evidence" value="ECO:0007669"/>
    <property type="project" value="TreeGrafter"/>
</dbReference>
<evidence type="ECO:0000256" key="6">
    <source>
        <dbReference type="PROSITE-ProRule" id="PRU00047"/>
    </source>
</evidence>
<feature type="domain" description="SANT" evidence="9">
    <location>
        <begin position="98"/>
        <end position="151"/>
    </location>
</feature>
<dbReference type="PROSITE" id="PS51294">
    <property type="entry name" value="HTH_MYB"/>
    <property type="match status" value="1"/>
</dbReference>
<dbReference type="NCBIfam" id="TIGR01557">
    <property type="entry name" value="myb_SHAQKYF"/>
    <property type="match status" value="1"/>
</dbReference>
<evidence type="ECO:0000259" key="9">
    <source>
        <dbReference type="PROSITE" id="PS51293"/>
    </source>
</evidence>
<dbReference type="Pfam" id="PF00249">
    <property type="entry name" value="Myb_DNA-binding"/>
    <property type="match status" value="1"/>
</dbReference>
<sequence length="250" mass="27622">MGRKCSHCGNIGHNSRTCNTSPSSGLRLFGVQLDIPSSASNFANIRKSFSMDCLSSSTSSSSNYNNNNTIPYHHHHNNKTSMGYLSDGLEMGRVPLDKKKVPWTEEEHRKFLLGLEKLGKGDWRGISRNFVTTRTPTQVASHAQKYFLRQASLHKKKRRSSLFDLIGNGASCMNIDSQEGRGSQHQVYTISHYKAALLKSSYEQHVPEATAGYGHRNNSLEVANESNILPAAEERLLELSLAGPSSTTPA</sequence>
<evidence type="ECO:0000256" key="1">
    <source>
        <dbReference type="ARBA" id="ARBA00004123"/>
    </source>
</evidence>
<dbReference type="InterPro" id="IPR001005">
    <property type="entry name" value="SANT/Myb"/>
</dbReference>
<dbReference type="PROSITE" id="PS50158">
    <property type="entry name" value="ZF_CCHC"/>
    <property type="match status" value="1"/>
</dbReference>
<dbReference type="InterPro" id="IPR017884">
    <property type="entry name" value="SANT_dom"/>
</dbReference>
<dbReference type="CDD" id="cd00167">
    <property type="entry name" value="SANT"/>
    <property type="match status" value="1"/>
</dbReference>
<dbReference type="AlphaFoldDB" id="A0AAV0QG20"/>
<keyword evidence="6" id="KW-0862">Zinc</keyword>
<evidence type="ECO:0000259" key="7">
    <source>
        <dbReference type="PROSITE" id="PS50090"/>
    </source>
</evidence>
<dbReference type="PANTHER" id="PTHR44191:SF62">
    <property type="entry name" value="OS04G0341900 PROTEIN"/>
    <property type="match status" value="1"/>
</dbReference>
<dbReference type="PANTHER" id="PTHR44191">
    <property type="entry name" value="TRANSCRIPTION FACTOR KUA1"/>
    <property type="match status" value="1"/>
</dbReference>
<comment type="caution">
    <text evidence="11">The sequence shown here is derived from an EMBL/GenBank/DDBJ whole genome shotgun (WGS) entry which is preliminary data.</text>
</comment>
<feature type="domain" description="Myb-like" evidence="7">
    <location>
        <begin position="95"/>
        <end position="147"/>
    </location>
</feature>
<evidence type="ECO:0000259" key="10">
    <source>
        <dbReference type="PROSITE" id="PS51294"/>
    </source>
</evidence>
<evidence type="ECO:0000313" key="12">
    <source>
        <dbReference type="Proteomes" id="UP001154282"/>
    </source>
</evidence>
<accession>A0AAV0QG20</accession>
<dbReference type="SMART" id="SM00717">
    <property type="entry name" value="SANT"/>
    <property type="match status" value="1"/>
</dbReference>
<keyword evidence="12" id="KW-1185">Reference proteome</keyword>
<feature type="domain" description="CCHC-type" evidence="8">
    <location>
        <begin position="3"/>
        <end position="18"/>
    </location>
</feature>
<gene>
    <name evidence="11" type="ORF">LITE_LOCUS42972</name>
</gene>
<feature type="domain" description="HTH myb-type" evidence="10">
    <location>
        <begin position="97"/>
        <end position="151"/>
    </location>
</feature>
<keyword evidence="4" id="KW-0804">Transcription</keyword>
<evidence type="ECO:0000256" key="5">
    <source>
        <dbReference type="ARBA" id="ARBA00023242"/>
    </source>
</evidence>
<dbReference type="GO" id="GO:0006355">
    <property type="term" value="P:regulation of DNA-templated transcription"/>
    <property type="evidence" value="ECO:0007669"/>
    <property type="project" value="UniProtKB-ARBA"/>
</dbReference>
<dbReference type="SUPFAM" id="SSF46689">
    <property type="entry name" value="Homeodomain-like"/>
    <property type="match status" value="1"/>
</dbReference>
<dbReference type="Gene3D" id="1.10.10.60">
    <property type="entry name" value="Homeodomain-like"/>
    <property type="match status" value="1"/>
</dbReference>
<evidence type="ECO:0000256" key="4">
    <source>
        <dbReference type="ARBA" id="ARBA00023163"/>
    </source>
</evidence>
<proteinExistence type="predicted"/>
<keyword evidence="5" id="KW-0539">Nucleus</keyword>
<dbReference type="InterPro" id="IPR052245">
    <property type="entry name" value="Plant_Stress_Dev_TF"/>
</dbReference>
<evidence type="ECO:0000256" key="2">
    <source>
        <dbReference type="ARBA" id="ARBA00023015"/>
    </source>
</evidence>
<reference evidence="11" key="1">
    <citation type="submission" date="2022-08" db="EMBL/GenBank/DDBJ databases">
        <authorList>
            <person name="Gutierrez-Valencia J."/>
        </authorList>
    </citation>
    <scope>NUCLEOTIDE SEQUENCE</scope>
</reference>
<keyword evidence="6" id="KW-0863">Zinc-finger</keyword>
<keyword evidence="6" id="KW-0479">Metal-binding</keyword>
<dbReference type="PROSITE" id="PS50090">
    <property type="entry name" value="MYB_LIKE"/>
    <property type="match status" value="1"/>
</dbReference>
<organism evidence="11 12">
    <name type="scientific">Linum tenue</name>
    <dbReference type="NCBI Taxonomy" id="586396"/>
    <lineage>
        <taxon>Eukaryota</taxon>
        <taxon>Viridiplantae</taxon>
        <taxon>Streptophyta</taxon>
        <taxon>Embryophyta</taxon>
        <taxon>Tracheophyta</taxon>
        <taxon>Spermatophyta</taxon>
        <taxon>Magnoliopsida</taxon>
        <taxon>eudicotyledons</taxon>
        <taxon>Gunneridae</taxon>
        <taxon>Pentapetalae</taxon>
        <taxon>rosids</taxon>
        <taxon>fabids</taxon>
        <taxon>Malpighiales</taxon>
        <taxon>Linaceae</taxon>
        <taxon>Linum</taxon>
    </lineage>
</organism>
<dbReference type="GO" id="GO:0005634">
    <property type="term" value="C:nucleus"/>
    <property type="evidence" value="ECO:0007669"/>
    <property type="project" value="UniProtKB-SubCell"/>
</dbReference>
<dbReference type="EMBL" id="CAMGYJ010000009">
    <property type="protein sequence ID" value="CAI0543860.1"/>
    <property type="molecule type" value="Genomic_DNA"/>
</dbReference>
<evidence type="ECO:0000313" key="11">
    <source>
        <dbReference type="EMBL" id="CAI0543860.1"/>
    </source>
</evidence>
<comment type="subcellular location">
    <subcellularLocation>
        <location evidence="1">Nucleus</location>
    </subcellularLocation>
</comment>
<evidence type="ECO:0000256" key="3">
    <source>
        <dbReference type="ARBA" id="ARBA00023125"/>
    </source>
</evidence>
<keyword evidence="2" id="KW-0805">Transcription regulation</keyword>
<dbReference type="PROSITE" id="PS51293">
    <property type="entry name" value="SANT"/>
    <property type="match status" value="1"/>
</dbReference>
<name>A0AAV0QG20_9ROSI</name>
<dbReference type="InterPro" id="IPR006447">
    <property type="entry name" value="Myb_dom_plants"/>
</dbReference>
<keyword evidence="3" id="KW-0238">DNA-binding</keyword>
<protein>
    <submittedName>
        <fullName evidence="11">Uncharacterized protein</fullName>
    </submittedName>
</protein>
<dbReference type="InterPro" id="IPR001878">
    <property type="entry name" value="Znf_CCHC"/>
</dbReference>
<dbReference type="GO" id="GO:0003677">
    <property type="term" value="F:DNA binding"/>
    <property type="evidence" value="ECO:0007669"/>
    <property type="project" value="UniProtKB-KW"/>
</dbReference>
<dbReference type="FunFam" id="1.10.10.60:FF:000009">
    <property type="entry name" value="transcription factor MYB1R1"/>
    <property type="match status" value="1"/>
</dbReference>
<evidence type="ECO:0000259" key="8">
    <source>
        <dbReference type="PROSITE" id="PS50158"/>
    </source>
</evidence>
<dbReference type="InterPro" id="IPR009057">
    <property type="entry name" value="Homeodomain-like_sf"/>
</dbReference>
<dbReference type="GO" id="GO:0008270">
    <property type="term" value="F:zinc ion binding"/>
    <property type="evidence" value="ECO:0007669"/>
    <property type="project" value="UniProtKB-KW"/>
</dbReference>
<dbReference type="GO" id="GO:0009739">
    <property type="term" value="P:response to gibberellin"/>
    <property type="evidence" value="ECO:0007669"/>
    <property type="project" value="TreeGrafter"/>
</dbReference>
<dbReference type="InterPro" id="IPR017930">
    <property type="entry name" value="Myb_dom"/>
</dbReference>